<feature type="transmembrane region" description="Helical" evidence="19">
    <location>
        <begin position="197"/>
        <end position="217"/>
    </location>
</feature>
<dbReference type="EMBL" id="SMAB01000007">
    <property type="protein sequence ID" value="TCS82975.1"/>
    <property type="molecule type" value="Genomic_DNA"/>
</dbReference>
<evidence type="ECO:0000256" key="3">
    <source>
        <dbReference type="ARBA" id="ARBA00005119"/>
    </source>
</evidence>
<evidence type="ECO:0000256" key="8">
    <source>
        <dbReference type="ARBA" id="ARBA00022475"/>
    </source>
</evidence>
<sequence>MKKRIITGLVGGIGFLYLVFLGGVPYSLFILVLATIGYYEFLKMNHTNFFSIQGILGLLSVIAIILGLNPIVPFFERLSILHIFIISLWIFLAFVVFVKNEITFDQISILLVGAIYVSFGFGFMLKARLIENGFALTLFVLITTWASDSGAYFSGRFFGKNKLWPEISPKKTIEGSIGGILLAIVAGLLMNQILHFTSIMTTVVLASILVSIVGQIGDLVESALKRSKGVKDSGNLLPGHGGVLDRFDSLIFTFPILFLLFNL</sequence>
<evidence type="ECO:0000256" key="13">
    <source>
        <dbReference type="ARBA" id="ARBA00022989"/>
    </source>
</evidence>
<keyword evidence="8" id="KW-1003">Cell membrane</keyword>
<dbReference type="AlphaFoldDB" id="A0A4R3KHN0"/>
<evidence type="ECO:0000256" key="4">
    <source>
        <dbReference type="ARBA" id="ARBA00005189"/>
    </source>
</evidence>
<keyword evidence="11 18" id="KW-0812">Transmembrane</keyword>
<evidence type="ECO:0000256" key="6">
    <source>
        <dbReference type="ARBA" id="ARBA00012487"/>
    </source>
</evidence>
<keyword evidence="17" id="KW-1208">Phospholipid metabolism</keyword>
<feature type="transmembrane region" description="Helical" evidence="19">
    <location>
        <begin position="80"/>
        <end position="98"/>
    </location>
</feature>
<evidence type="ECO:0000256" key="10">
    <source>
        <dbReference type="ARBA" id="ARBA00022679"/>
    </source>
</evidence>
<evidence type="ECO:0000256" key="9">
    <source>
        <dbReference type="ARBA" id="ARBA00022516"/>
    </source>
</evidence>
<reference evidence="20 21" key="1">
    <citation type="submission" date="2019-03" db="EMBL/GenBank/DDBJ databases">
        <title>Genomic Encyclopedia of Type Strains, Phase IV (KMG-IV): sequencing the most valuable type-strain genomes for metagenomic binning, comparative biology and taxonomic classification.</title>
        <authorList>
            <person name="Goeker M."/>
        </authorList>
    </citation>
    <scope>NUCLEOTIDE SEQUENCE [LARGE SCALE GENOMIC DNA]</scope>
    <source>
        <strain evidence="20 21">DSM 23802</strain>
    </source>
</reference>
<evidence type="ECO:0000256" key="7">
    <source>
        <dbReference type="ARBA" id="ARBA00019373"/>
    </source>
</evidence>
<dbReference type="Proteomes" id="UP000295788">
    <property type="component" value="Unassembled WGS sequence"/>
</dbReference>
<protein>
    <recommendedName>
        <fullName evidence="7 18">Phosphatidate cytidylyltransferase</fullName>
        <ecNumber evidence="6 18">2.7.7.41</ecNumber>
    </recommendedName>
</protein>
<evidence type="ECO:0000256" key="2">
    <source>
        <dbReference type="ARBA" id="ARBA00004651"/>
    </source>
</evidence>
<evidence type="ECO:0000256" key="18">
    <source>
        <dbReference type="RuleBase" id="RU003938"/>
    </source>
</evidence>
<keyword evidence="9" id="KW-0444">Lipid biosynthesis</keyword>
<comment type="pathway">
    <text evidence="3 18">Phospholipid metabolism; CDP-diacylglycerol biosynthesis; CDP-diacylglycerol from sn-glycerol 3-phosphate: step 3/3.</text>
</comment>
<evidence type="ECO:0000256" key="1">
    <source>
        <dbReference type="ARBA" id="ARBA00001698"/>
    </source>
</evidence>
<evidence type="ECO:0000256" key="15">
    <source>
        <dbReference type="ARBA" id="ARBA00023136"/>
    </source>
</evidence>
<comment type="pathway">
    <text evidence="4">Lipid metabolism.</text>
</comment>
<name>A0A4R3KHN0_9BACI</name>
<organism evidence="20 21">
    <name type="scientific">Tepidibacillus fermentans</name>
    <dbReference type="NCBI Taxonomy" id="1281767"/>
    <lineage>
        <taxon>Bacteria</taxon>
        <taxon>Bacillati</taxon>
        <taxon>Bacillota</taxon>
        <taxon>Bacilli</taxon>
        <taxon>Bacillales</taxon>
        <taxon>Bacillaceae</taxon>
        <taxon>Tepidibacillus</taxon>
    </lineage>
</organism>
<dbReference type="OrthoDB" id="9799199at2"/>
<gene>
    <name evidence="20" type="ORF">EDD72_10758</name>
</gene>
<dbReference type="InterPro" id="IPR000374">
    <property type="entry name" value="PC_trans"/>
</dbReference>
<dbReference type="Pfam" id="PF01148">
    <property type="entry name" value="CTP_transf_1"/>
    <property type="match status" value="1"/>
</dbReference>
<keyword evidence="15 19" id="KW-0472">Membrane</keyword>
<feature type="transmembrane region" description="Helical" evidence="19">
    <location>
        <begin position="132"/>
        <end position="153"/>
    </location>
</feature>
<comment type="similarity">
    <text evidence="5 18">Belongs to the CDS family.</text>
</comment>
<dbReference type="PROSITE" id="PS01315">
    <property type="entry name" value="CDS"/>
    <property type="match status" value="1"/>
</dbReference>
<feature type="transmembrane region" description="Helical" evidence="19">
    <location>
        <begin position="50"/>
        <end position="68"/>
    </location>
</feature>
<dbReference type="PANTHER" id="PTHR46382">
    <property type="entry name" value="PHOSPHATIDATE CYTIDYLYLTRANSFERASE"/>
    <property type="match status" value="1"/>
</dbReference>
<comment type="subcellular location">
    <subcellularLocation>
        <location evidence="2">Cell membrane</location>
        <topology evidence="2">Multi-pass membrane protein</topology>
    </subcellularLocation>
</comment>
<evidence type="ECO:0000256" key="17">
    <source>
        <dbReference type="ARBA" id="ARBA00023264"/>
    </source>
</evidence>
<evidence type="ECO:0000256" key="16">
    <source>
        <dbReference type="ARBA" id="ARBA00023209"/>
    </source>
</evidence>
<dbReference type="RefSeq" id="WP_132768364.1">
    <property type="nucleotide sequence ID" value="NZ_SMAB01000007.1"/>
</dbReference>
<keyword evidence="13 19" id="KW-1133">Transmembrane helix</keyword>
<feature type="transmembrane region" description="Helical" evidence="19">
    <location>
        <begin position="173"/>
        <end position="190"/>
    </location>
</feature>
<dbReference type="PANTHER" id="PTHR46382:SF1">
    <property type="entry name" value="PHOSPHATIDATE CYTIDYLYLTRANSFERASE"/>
    <property type="match status" value="1"/>
</dbReference>
<keyword evidence="16" id="KW-0594">Phospholipid biosynthesis</keyword>
<evidence type="ECO:0000256" key="19">
    <source>
        <dbReference type="SAM" id="Phobius"/>
    </source>
</evidence>
<feature type="transmembrane region" description="Helical" evidence="19">
    <location>
        <begin position="237"/>
        <end position="261"/>
    </location>
</feature>
<keyword evidence="12 18" id="KW-0548">Nucleotidyltransferase</keyword>
<evidence type="ECO:0000256" key="5">
    <source>
        <dbReference type="ARBA" id="ARBA00010185"/>
    </source>
</evidence>
<dbReference type="GO" id="GO:0005886">
    <property type="term" value="C:plasma membrane"/>
    <property type="evidence" value="ECO:0007669"/>
    <property type="project" value="UniProtKB-SubCell"/>
</dbReference>
<evidence type="ECO:0000256" key="12">
    <source>
        <dbReference type="ARBA" id="ARBA00022695"/>
    </source>
</evidence>
<dbReference type="GO" id="GO:0004605">
    <property type="term" value="F:phosphatidate cytidylyltransferase activity"/>
    <property type="evidence" value="ECO:0007669"/>
    <property type="project" value="UniProtKB-EC"/>
</dbReference>
<evidence type="ECO:0000256" key="14">
    <source>
        <dbReference type="ARBA" id="ARBA00023098"/>
    </source>
</evidence>
<dbReference type="EC" id="2.7.7.41" evidence="6 18"/>
<evidence type="ECO:0000313" key="21">
    <source>
        <dbReference type="Proteomes" id="UP000295788"/>
    </source>
</evidence>
<feature type="transmembrane region" description="Helical" evidence="19">
    <location>
        <begin position="104"/>
        <end position="125"/>
    </location>
</feature>
<comment type="catalytic activity">
    <reaction evidence="1 18">
        <text>a 1,2-diacyl-sn-glycero-3-phosphate + CTP + H(+) = a CDP-1,2-diacyl-sn-glycerol + diphosphate</text>
        <dbReference type="Rhea" id="RHEA:16229"/>
        <dbReference type="ChEBI" id="CHEBI:15378"/>
        <dbReference type="ChEBI" id="CHEBI:33019"/>
        <dbReference type="ChEBI" id="CHEBI:37563"/>
        <dbReference type="ChEBI" id="CHEBI:58332"/>
        <dbReference type="ChEBI" id="CHEBI:58608"/>
        <dbReference type="EC" id="2.7.7.41"/>
    </reaction>
</comment>
<dbReference type="GO" id="GO:0016024">
    <property type="term" value="P:CDP-diacylglycerol biosynthetic process"/>
    <property type="evidence" value="ECO:0007669"/>
    <property type="project" value="UniProtKB-UniPathway"/>
</dbReference>
<keyword evidence="14" id="KW-0443">Lipid metabolism</keyword>
<feature type="transmembrane region" description="Helical" evidence="19">
    <location>
        <begin position="12"/>
        <end position="38"/>
    </location>
</feature>
<proteinExistence type="inferred from homology"/>
<dbReference type="UniPathway" id="UPA00557">
    <property type="reaction ID" value="UER00614"/>
</dbReference>
<keyword evidence="10 18" id="KW-0808">Transferase</keyword>
<evidence type="ECO:0000313" key="20">
    <source>
        <dbReference type="EMBL" id="TCS82975.1"/>
    </source>
</evidence>
<accession>A0A4R3KHN0</accession>
<evidence type="ECO:0000256" key="11">
    <source>
        <dbReference type="ARBA" id="ARBA00022692"/>
    </source>
</evidence>
<keyword evidence="21" id="KW-1185">Reference proteome</keyword>
<comment type="caution">
    <text evidence="20">The sequence shown here is derived from an EMBL/GenBank/DDBJ whole genome shotgun (WGS) entry which is preliminary data.</text>
</comment>